<dbReference type="GO" id="GO:0045717">
    <property type="term" value="P:negative regulation of fatty acid biosynthetic process"/>
    <property type="evidence" value="ECO:0007669"/>
    <property type="project" value="TreeGrafter"/>
</dbReference>
<comment type="caution">
    <text evidence="4">The sequence shown here is derived from an EMBL/GenBank/DDBJ whole genome shotgun (WGS) entry which is preliminary data.</text>
</comment>
<evidence type="ECO:0000313" key="5">
    <source>
        <dbReference type="Proteomes" id="UP001148786"/>
    </source>
</evidence>
<keyword evidence="2" id="KW-0677">Repeat</keyword>
<organism evidence="4 5">
    <name type="scientific">Agrocybe chaxingu</name>
    <dbReference type="NCBI Taxonomy" id="84603"/>
    <lineage>
        <taxon>Eukaryota</taxon>
        <taxon>Fungi</taxon>
        <taxon>Dikarya</taxon>
        <taxon>Basidiomycota</taxon>
        <taxon>Agaricomycotina</taxon>
        <taxon>Agaricomycetes</taxon>
        <taxon>Agaricomycetidae</taxon>
        <taxon>Agaricales</taxon>
        <taxon>Agaricineae</taxon>
        <taxon>Strophariaceae</taxon>
        <taxon>Agrocybe</taxon>
    </lineage>
</organism>
<dbReference type="PROSITE" id="PS50082">
    <property type="entry name" value="WD_REPEATS_2"/>
    <property type="match status" value="2"/>
</dbReference>
<proteinExistence type="predicted"/>
<dbReference type="PROSITE" id="PS50294">
    <property type="entry name" value="WD_REPEATS_REGION"/>
    <property type="match status" value="1"/>
</dbReference>
<dbReference type="PANTHER" id="PTHR15574:SF40">
    <property type="entry name" value="WD AND TETRATRICOPEPTIDE REPEATS PROTEIN 1"/>
    <property type="match status" value="1"/>
</dbReference>
<dbReference type="EMBL" id="JANKHO010000747">
    <property type="protein sequence ID" value="KAJ3506610.1"/>
    <property type="molecule type" value="Genomic_DNA"/>
</dbReference>
<gene>
    <name evidence="4" type="ORF">NLJ89_g6776</name>
</gene>
<evidence type="ECO:0000313" key="4">
    <source>
        <dbReference type="EMBL" id="KAJ3506610.1"/>
    </source>
</evidence>
<dbReference type="PANTHER" id="PTHR15574">
    <property type="entry name" value="WD REPEAT DOMAIN-CONTAINING FAMILY"/>
    <property type="match status" value="1"/>
</dbReference>
<protein>
    <submittedName>
        <fullName evidence="4">Uncharacterized protein</fullName>
    </submittedName>
</protein>
<dbReference type="InterPro" id="IPR001680">
    <property type="entry name" value="WD40_rpt"/>
</dbReference>
<reference evidence="4" key="1">
    <citation type="submission" date="2022-07" db="EMBL/GenBank/DDBJ databases">
        <title>Genome Sequence of Agrocybe chaxingu.</title>
        <authorList>
            <person name="Buettner E."/>
        </authorList>
    </citation>
    <scope>NUCLEOTIDE SEQUENCE</scope>
    <source>
        <strain evidence="4">MP-N11</strain>
    </source>
</reference>
<dbReference type="InterPro" id="IPR015943">
    <property type="entry name" value="WD40/YVTN_repeat-like_dom_sf"/>
</dbReference>
<dbReference type="SMART" id="SM00320">
    <property type="entry name" value="WD40"/>
    <property type="match status" value="4"/>
</dbReference>
<dbReference type="Gene3D" id="2.130.10.10">
    <property type="entry name" value="YVTN repeat-like/Quinoprotein amine dehydrogenase"/>
    <property type="match status" value="2"/>
</dbReference>
<dbReference type="Pfam" id="PF00400">
    <property type="entry name" value="WD40"/>
    <property type="match status" value="2"/>
</dbReference>
<feature type="repeat" description="WD" evidence="3">
    <location>
        <begin position="141"/>
        <end position="183"/>
    </location>
</feature>
<dbReference type="SUPFAM" id="SSF50978">
    <property type="entry name" value="WD40 repeat-like"/>
    <property type="match status" value="1"/>
</dbReference>
<dbReference type="GO" id="GO:0080008">
    <property type="term" value="C:Cul4-RING E3 ubiquitin ligase complex"/>
    <property type="evidence" value="ECO:0007669"/>
    <property type="project" value="TreeGrafter"/>
</dbReference>
<dbReference type="AlphaFoldDB" id="A0A9W8JY43"/>
<sequence>MQPALSHLVMKDVMQGFVTLQGLAHSDGGTPRPRDNIFNEPLVPLLHSFSLHILNSLCSATSSTIDSPASFNSHFAAIMLSRRPLSHLPGNASGNEYDAVRTPNVAHLCTVRLHGKGSDALDLSDLYARMDALCWDGLQKLEAHKSCVNSLAFSSGDGRFLATGGDDPRIYLWDFHQEDVKKPSFALRGLKGNIFSLAFSATNKYLLCAGTFEQILVYDVGHIRSSVPSLAPAAVDQVFRDHSESIRAVTCHPTHDELFISASEDGTIRLHDCRQPNPPPLKPMQEVIETDHEVTSVQYHPTVDNLFVTSDGWGGVCLRDTRMSFGAMSKRSGEGVVQTYNTKLAKASAKYLSNPESSSVTFDRDGSKIAVTFTVFLTLLGASCI</sequence>
<keyword evidence="1 3" id="KW-0853">WD repeat</keyword>
<keyword evidence="5" id="KW-1185">Reference proteome</keyword>
<dbReference type="Proteomes" id="UP001148786">
    <property type="component" value="Unassembled WGS sequence"/>
</dbReference>
<dbReference type="InterPro" id="IPR045151">
    <property type="entry name" value="DCAF8"/>
</dbReference>
<accession>A0A9W8JY43</accession>
<evidence type="ECO:0000256" key="2">
    <source>
        <dbReference type="ARBA" id="ARBA00022737"/>
    </source>
</evidence>
<dbReference type="OrthoDB" id="4869960at2759"/>
<name>A0A9W8JY43_9AGAR</name>
<feature type="repeat" description="WD" evidence="3">
    <location>
        <begin position="239"/>
        <end position="272"/>
    </location>
</feature>
<dbReference type="InterPro" id="IPR036322">
    <property type="entry name" value="WD40_repeat_dom_sf"/>
</dbReference>
<evidence type="ECO:0000256" key="3">
    <source>
        <dbReference type="PROSITE-ProRule" id="PRU00221"/>
    </source>
</evidence>
<dbReference type="GO" id="GO:0005737">
    <property type="term" value="C:cytoplasm"/>
    <property type="evidence" value="ECO:0007669"/>
    <property type="project" value="TreeGrafter"/>
</dbReference>
<evidence type="ECO:0000256" key="1">
    <source>
        <dbReference type="ARBA" id="ARBA00022574"/>
    </source>
</evidence>